<feature type="region of interest" description="Disordered" evidence="3">
    <location>
        <begin position="367"/>
        <end position="394"/>
    </location>
</feature>
<dbReference type="Proteomes" id="UP000007266">
    <property type="component" value="Linkage group 4"/>
</dbReference>
<dbReference type="PANTHER" id="PTHR48051">
    <property type="match status" value="1"/>
</dbReference>
<dbReference type="OMA" id="GPPYWIW"/>
<keyword evidence="1" id="KW-0433">Leucine-rich repeat</keyword>
<dbReference type="OrthoDB" id="2021138at2759"/>
<gene>
    <name evidence="4" type="primary">AUGUSTUS-3.0.2_07624</name>
    <name evidence="4" type="ORF">TcasGA2_TC007624</name>
</gene>
<evidence type="ECO:0000313" key="5">
    <source>
        <dbReference type="Proteomes" id="UP000007266"/>
    </source>
</evidence>
<dbReference type="PROSITE" id="PS51450">
    <property type="entry name" value="LRR"/>
    <property type="match status" value="2"/>
</dbReference>
<dbReference type="PANTHER" id="PTHR48051:SF46">
    <property type="entry name" value="LEUCINE RICH REPEAT-CONTAINING DOMAIN PROTEIN"/>
    <property type="match status" value="1"/>
</dbReference>
<dbReference type="InterPro" id="IPR050216">
    <property type="entry name" value="LRR_domain-containing"/>
</dbReference>
<dbReference type="InterPro" id="IPR003591">
    <property type="entry name" value="Leu-rich_rpt_typical-subtyp"/>
</dbReference>
<keyword evidence="2" id="KW-0677">Repeat</keyword>
<dbReference type="InterPro" id="IPR032675">
    <property type="entry name" value="LRR_dom_sf"/>
</dbReference>
<dbReference type="InterPro" id="IPR001611">
    <property type="entry name" value="Leu-rich_rpt"/>
</dbReference>
<evidence type="ECO:0000313" key="4">
    <source>
        <dbReference type="EMBL" id="EFA02002.2"/>
    </source>
</evidence>
<dbReference type="AlphaFoldDB" id="D2A2M4"/>
<dbReference type="STRING" id="7070.D2A2M4"/>
<keyword evidence="5" id="KW-1185">Reference proteome</keyword>
<dbReference type="GO" id="GO:0005737">
    <property type="term" value="C:cytoplasm"/>
    <property type="evidence" value="ECO:0000318"/>
    <property type="project" value="GO_Central"/>
</dbReference>
<dbReference type="Gene3D" id="3.80.10.10">
    <property type="entry name" value="Ribonuclease Inhibitor"/>
    <property type="match status" value="2"/>
</dbReference>
<reference evidence="4 5" key="1">
    <citation type="journal article" date="2008" name="Nature">
        <title>The genome of the model beetle and pest Tribolium castaneum.</title>
        <authorList>
            <consortium name="Tribolium Genome Sequencing Consortium"/>
            <person name="Richards S."/>
            <person name="Gibbs R.A."/>
            <person name="Weinstock G.M."/>
            <person name="Brown S.J."/>
            <person name="Denell R."/>
            <person name="Beeman R.W."/>
            <person name="Gibbs R."/>
            <person name="Beeman R.W."/>
            <person name="Brown S.J."/>
            <person name="Bucher G."/>
            <person name="Friedrich M."/>
            <person name="Grimmelikhuijzen C.J."/>
            <person name="Klingler M."/>
            <person name="Lorenzen M."/>
            <person name="Richards S."/>
            <person name="Roth S."/>
            <person name="Schroder R."/>
            <person name="Tautz D."/>
            <person name="Zdobnov E.M."/>
            <person name="Muzny D."/>
            <person name="Gibbs R.A."/>
            <person name="Weinstock G.M."/>
            <person name="Attaway T."/>
            <person name="Bell S."/>
            <person name="Buhay C.J."/>
            <person name="Chandrabose M.N."/>
            <person name="Chavez D."/>
            <person name="Clerk-Blankenburg K.P."/>
            <person name="Cree A."/>
            <person name="Dao M."/>
            <person name="Davis C."/>
            <person name="Chacko J."/>
            <person name="Dinh H."/>
            <person name="Dugan-Rocha S."/>
            <person name="Fowler G."/>
            <person name="Garner T.T."/>
            <person name="Garnes J."/>
            <person name="Gnirke A."/>
            <person name="Hawes A."/>
            <person name="Hernandez J."/>
            <person name="Hines S."/>
            <person name="Holder M."/>
            <person name="Hume J."/>
            <person name="Jhangiani S.N."/>
            <person name="Joshi V."/>
            <person name="Khan Z.M."/>
            <person name="Jackson L."/>
            <person name="Kovar C."/>
            <person name="Kowis A."/>
            <person name="Lee S."/>
            <person name="Lewis L.R."/>
            <person name="Margolis J."/>
            <person name="Morgan M."/>
            <person name="Nazareth L.V."/>
            <person name="Nguyen N."/>
            <person name="Okwuonu G."/>
            <person name="Parker D."/>
            <person name="Richards S."/>
            <person name="Ruiz S.J."/>
            <person name="Santibanez J."/>
            <person name="Savard J."/>
            <person name="Scherer S.E."/>
            <person name="Schneider B."/>
            <person name="Sodergren E."/>
            <person name="Tautz D."/>
            <person name="Vattahil S."/>
            <person name="Villasana D."/>
            <person name="White C.S."/>
            <person name="Wright R."/>
            <person name="Park Y."/>
            <person name="Beeman R.W."/>
            <person name="Lord J."/>
            <person name="Oppert B."/>
            <person name="Lorenzen M."/>
            <person name="Brown S."/>
            <person name="Wang L."/>
            <person name="Savard J."/>
            <person name="Tautz D."/>
            <person name="Richards S."/>
            <person name="Weinstock G."/>
            <person name="Gibbs R.A."/>
            <person name="Liu Y."/>
            <person name="Worley K."/>
            <person name="Weinstock G."/>
            <person name="Elsik C.G."/>
            <person name="Reese J.T."/>
            <person name="Elhaik E."/>
            <person name="Landan G."/>
            <person name="Graur D."/>
            <person name="Arensburger P."/>
            <person name="Atkinson P."/>
            <person name="Beeman R.W."/>
            <person name="Beidler J."/>
            <person name="Brown S.J."/>
            <person name="Demuth J.P."/>
            <person name="Drury D.W."/>
            <person name="Du Y.Z."/>
            <person name="Fujiwara H."/>
            <person name="Lorenzen M."/>
            <person name="Maselli V."/>
            <person name="Osanai M."/>
            <person name="Park Y."/>
            <person name="Robertson H.M."/>
            <person name="Tu Z."/>
            <person name="Wang J.J."/>
            <person name="Wang S."/>
            <person name="Richards S."/>
            <person name="Song H."/>
            <person name="Zhang L."/>
            <person name="Sodergren E."/>
            <person name="Werner D."/>
            <person name="Stanke M."/>
            <person name="Morgenstern B."/>
            <person name="Solovyev V."/>
            <person name="Kosarev P."/>
            <person name="Brown G."/>
            <person name="Chen H.C."/>
            <person name="Ermolaeva O."/>
            <person name="Hlavina W."/>
            <person name="Kapustin Y."/>
            <person name="Kiryutin B."/>
            <person name="Kitts P."/>
            <person name="Maglott D."/>
            <person name="Pruitt K."/>
            <person name="Sapojnikov V."/>
            <person name="Souvorov A."/>
            <person name="Mackey A.J."/>
            <person name="Waterhouse R.M."/>
            <person name="Wyder S."/>
            <person name="Zdobnov E.M."/>
            <person name="Zdobnov E.M."/>
            <person name="Wyder S."/>
            <person name="Kriventseva E.V."/>
            <person name="Kadowaki T."/>
            <person name="Bork P."/>
            <person name="Aranda M."/>
            <person name="Bao R."/>
            <person name="Beermann A."/>
            <person name="Berns N."/>
            <person name="Bolognesi R."/>
            <person name="Bonneton F."/>
            <person name="Bopp D."/>
            <person name="Brown S.J."/>
            <person name="Bucher G."/>
            <person name="Butts T."/>
            <person name="Chaumot A."/>
            <person name="Denell R.E."/>
            <person name="Ferrier D.E."/>
            <person name="Friedrich M."/>
            <person name="Gordon C.M."/>
            <person name="Jindra M."/>
            <person name="Klingler M."/>
            <person name="Lan Q."/>
            <person name="Lattorff H.M."/>
            <person name="Laudet V."/>
            <person name="von Levetsow C."/>
            <person name="Liu Z."/>
            <person name="Lutz R."/>
            <person name="Lynch J.A."/>
            <person name="da Fonseca R.N."/>
            <person name="Posnien N."/>
            <person name="Reuter R."/>
            <person name="Roth S."/>
            <person name="Savard J."/>
            <person name="Schinko J.B."/>
            <person name="Schmitt C."/>
            <person name="Schoppmeier M."/>
            <person name="Schroder R."/>
            <person name="Shippy T.D."/>
            <person name="Simonnet F."/>
            <person name="Marques-Souza H."/>
            <person name="Tautz D."/>
            <person name="Tomoyasu Y."/>
            <person name="Trauner J."/>
            <person name="Van der Zee M."/>
            <person name="Vervoort M."/>
            <person name="Wittkopp N."/>
            <person name="Wimmer E.A."/>
            <person name="Yang X."/>
            <person name="Jones A.K."/>
            <person name="Sattelle D.B."/>
            <person name="Ebert P.R."/>
            <person name="Nelson D."/>
            <person name="Scott J.G."/>
            <person name="Beeman R.W."/>
            <person name="Muthukrishnan S."/>
            <person name="Kramer K.J."/>
            <person name="Arakane Y."/>
            <person name="Beeman R.W."/>
            <person name="Zhu Q."/>
            <person name="Hogenkamp D."/>
            <person name="Dixit R."/>
            <person name="Oppert B."/>
            <person name="Jiang H."/>
            <person name="Zou Z."/>
            <person name="Marshall J."/>
            <person name="Elpidina E."/>
            <person name="Vinokurov K."/>
            <person name="Oppert C."/>
            <person name="Zou Z."/>
            <person name="Evans J."/>
            <person name="Lu Z."/>
            <person name="Zhao P."/>
            <person name="Sumathipala N."/>
            <person name="Altincicek B."/>
            <person name="Vilcinskas A."/>
            <person name="Williams M."/>
            <person name="Hultmark D."/>
            <person name="Hetru C."/>
            <person name="Jiang H."/>
            <person name="Grimmelikhuijzen C.J."/>
            <person name="Hauser F."/>
            <person name="Cazzamali G."/>
            <person name="Williamson M."/>
            <person name="Park Y."/>
            <person name="Li B."/>
            <person name="Tanaka Y."/>
            <person name="Predel R."/>
            <person name="Neupert S."/>
            <person name="Schachtner J."/>
            <person name="Verleyen P."/>
            <person name="Raible F."/>
            <person name="Bork P."/>
            <person name="Friedrich M."/>
            <person name="Walden K.K."/>
            <person name="Robertson H.M."/>
            <person name="Angeli S."/>
            <person name="Foret S."/>
            <person name="Bucher G."/>
            <person name="Schuetz S."/>
            <person name="Maleszka R."/>
            <person name="Wimmer E.A."/>
            <person name="Beeman R.W."/>
            <person name="Lorenzen M."/>
            <person name="Tomoyasu Y."/>
            <person name="Miller S.C."/>
            <person name="Grossmann D."/>
            <person name="Bucher G."/>
        </authorList>
    </citation>
    <scope>NUCLEOTIDE SEQUENCE [LARGE SCALE GENOMIC DNA]</scope>
    <source>
        <strain evidence="4 5">Georgia GA2</strain>
    </source>
</reference>
<reference evidence="4 5" key="2">
    <citation type="journal article" date="2010" name="Nucleic Acids Res.">
        <title>BeetleBase in 2010: revisions to provide comprehensive genomic information for Tribolium castaneum.</title>
        <authorList>
            <person name="Kim H.S."/>
            <person name="Murphy T."/>
            <person name="Xia J."/>
            <person name="Caragea D."/>
            <person name="Park Y."/>
            <person name="Beeman R.W."/>
            <person name="Lorenzen M.D."/>
            <person name="Butcher S."/>
            <person name="Manak J.R."/>
            <person name="Brown S.J."/>
        </authorList>
    </citation>
    <scope>GENOME REANNOTATION</scope>
    <source>
        <strain evidence="4 5">Georgia GA2</strain>
    </source>
</reference>
<dbReference type="HOGENOM" id="CLU_597652_0_0_1"/>
<dbReference type="InParanoid" id="D2A2M4"/>
<evidence type="ECO:0000256" key="3">
    <source>
        <dbReference type="SAM" id="MobiDB-lite"/>
    </source>
</evidence>
<dbReference type="SMART" id="SM00369">
    <property type="entry name" value="LRR_TYP"/>
    <property type="match status" value="6"/>
</dbReference>
<dbReference type="SUPFAM" id="SSF52058">
    <property type="entry name" value="L domain-like"/>
    <property type="match status" value="1"/>
</dbReference>
<protein>
    <submittedName>
        <fullName evidence="4">Protein flightless-1-like Protein</fullName>
    </submittedName>
</protein>
<dbReference type="KEGG" id="tca:103312590"/>
<proteinExistence type="predicted"/>
<dbReference type="eggNOG" id="KOG0444">
    <property type="taxonomic scope" value="Eukaryota"/>
</dbReference>
<evidence type="ECO:0000256" key="1">
    <source>
        <dbReference type="ARBA" id="ARBA00022614"/>
    </source>
</evidence>
<organism evidence="4 5">
    <name type="scientific">Tribolium castaneum</name>
    <name type="common">Red flour beetle</name>
    <dbReference type="NCBI Taxonomy" id="7070"/>
    <lineage>
        <taxon>Eukaryota</taxon>
        <taxon>Metazoa</taxon>
        <taxon>Ecdysozoa</taxon>
        <taxon>Arthropoda</taxon>
        <taxon>Hexapoda</taxon>
        <taxon>Insecta</taxon>
        <taxon>Pterygota</taxon>
        <taxon>Neoptera</taxon>
        <taxon>Endopterygota</taxon>
        <taxon>Coleoptera</taxon>
        <taxon>Polyphaga</taxon>
        <taxon>Cucujiformia</taxon>
        <taxon>Tenebrionidae</taxon>
        <taxon>Tenebrionidae incertae sedis</taxon>
        <taxon>Tribolium</taxon>
    </lineage>
</organism>
<name>D2A2M4_TRICA</name>
<sequence>MKNVQQEILTTEDTFVSVVPTRDNTLKVQNCTEDTGERVQLCKLHEFLTTFELTKITTLHLQNCEISQLPRDVQKLNLKRLVLNHNQLKEVPSCLYSGLEALQVLDLSHNLIKTFDVEPACSRNIVSLKLSHNKIYNFPHWIMTCHCPNLIEIDYSANFLTSVSVARKLTLKKITMNNSQLLDVDFEFFKRISTLEYLDIGNTNCKLTKQENEFKDITQLFVKTKWKELKVLKLDHILVSIIPDGLFWIVSLTELHLSHCELSWIPPEVQYLTNLEVLDVSHNSICGIPKELAILPKLRIVKASFNLVSSVDDFTNELEILDLYHNELETFPNSIERIKFVDLEQNYVDMSLYKTYGEKRDSFRQMLDDGRADGPRVPPTEVPSSDDDRLSSEGSVCGNDDFYDADLVDETWDYEEPNVNVGRVRNPEITPSDDEWTGREEIIIREKRTTKPWIDVNEDWIFSDVE</sequence>
<dbReference type="Pfam" id="PF13855">
    <property type="entry name" value="LRR_8"/>
    <property type="match status" value="2"/>
</dbReference>
<dbReference type="EMBL" id="KQ971338">
    <property type="protein sequence ID" value="EFA02002.2"/>
    <property type="molecule type" value="Genomic_DNA"/>
</dbReference>
<evidence type="ECO:0000256" key="2">
    <source>
        <dbReference type="ARBA" id="ARBA00022737"/>
    </source>
</evidence>
<accession>D2A2M4</accession>